<name>G2SZD3_ROSHA</name>
<proteinExistence type="predicted"/>
<reference evidence="1 2" key="1">
    <citation type="journal article" date="2015" name="Genome Announc.">
        <title>Complete genome sequence of the human gut symbiont Roseburia hominis.</title>
        <authorList>
            <person name="Travis A.J."/>
            <person name="Kelly D."/>
            <person name="Flint H.J."/>
            <person name="Aminov R.I."/>
        </authorList>
    </citation>
    <scope>NUCLEOTIDE SEQUENCE [LARGE SCALE GENOMIC DNA]</scope>
    <source>
        <strain evidence="2">DSM 16839 / JCM 17582 / NCIMB 14029 / A2-183</strain>
    </source>
</reference>
<accession>G2SZD3</accession>
<dbReference type="EMBL" id="CP003040">
    <property type="protein sequence ID" value="AEN95372.1"/>
    <property type="molecule type" value="Genomic_DNA"/>
</dbReference>
<dbReference type="KEGG" id="rho:RHOM_01240"/>
<dbReference type="Proteomes" id="UP000008178">
    <property type="component" value="Chromosome"/>
</dbReference>
<dbReference type="HOGENOM" id="CLU_2847119_0_0_9"/>
<dbReference type="STRING" id="585394.RHOM_01240"/>
<dbReference type="AlphaFoldDB" id="G2SZD3"/>
<gene>
    <name evidence="1" type="ordered locus">RHOM_01240</name>
</gene>
<sequence>MSRNKRQPAEEMSRKMRVERCRKFLHRSIFYVMISAEKRRKQAVFRKMKCRSGQTEAHTQDGRLR</sequence>
<protein>
    <submittedName>
        <fullName evidence="1">Uncharacterized protein</fullName>
    </submittedName>
</protein>
<organism evidence="1 2">
    <name type="scientific">Roseburia hominis (strain DSM 16839 / JCM 17582 / NCIMB 14029 / A2-183)</name>
    <dbReference type="NCBI Taxonomy" id="585394"/>
    <lineage>
        <taxon>Bacteria</taxon>
        <taxon>Bacillati</taxon>
        <taxon>Bacillota</taxon>
        <taxon>Clostridia</taxon>
        <taxon>Lachnospirales</taxon>
        <taxon>Lachnospiraceae</taxon>
        <taxon>Roseburia</taxon>
    </lineage>
</organism>
<keyword evidence="2" id="KW-1185">Reference proteome</keyword>
<evidence type="ECO:0000313" key="2">
    <source>
        <dbReference type="Proteomes" id="UP000008178"/>
    </source>
</evidence>
<evidence type="ECO:0000313" key="1">
    <source>
        <dbReference type="EMBL" id="AEN95372.1"/>
    </source>
</evidence>